<dbReference type="PROSITE" id="PS00636">
    <property type="entry name" value="DNAJ_1"/>
    <property type="match status" value="1"/>
</dbReference>
<evidence type="ECO:0000256" key="5">
    <source>
        <dbReference type="PROSITE-ProRule" id="PRU00546"/>
    </source>
</evidence>
<feature type="domain" description="CR-type" evidence="7">
    <location>
        <begin position="168"/>
        <end position="249"/>
    </location>
</feature>
<dbReference type="EMBL" id="JBEVYD010000010">
    <property type="protein sequence ID" value="KAL3230101.1"/>
    <property type="molecule type" value="Genomic_DNA"/>
</dbReference>
<dbReference type="Pfam" id="PF00226">
    <property type="entry name" value="DnaJ"/>
    <property type="match status" value="1"/>
</dbReference>
<dbReference type="Proteomes" id="UP001623330">
    <property type="component" value="Unassembled WGS sequence"/>
</dbReference>
<dbReference type="Pfam" id="PF01556">
    <property type="entry name" value="DnaJ_C"/>
    <property type="match status" value="1"/>
</dbReference>
<dbReference type="InterPro" id="IPR001623">
    <property type="entry name" value="DnaJ_domain"/>
</dbReference>
<keyword evidence="9" id="KW-1185">Reference proteome</keyword>
<feature type="domain" description="J" evidence="6">
    <location>
        <begin position="6"/>
        <end position="71"/>
    </location>
</feature>
<comment type="caution">
    <text evidence="8">The sequence shown here is derived from an EMBL/GenBank/DDBJ whole genome shotgun (WGS) entry which is preliminary data.</text>
</comment>
<dbReference type="InterPro" id="IPR001305">
    <property type="entry name" value="HSP_DnaJ_Cys-rich_dom"/>
</dbReference>
<dbReference type="InterPro" id="IPR018253">
    <property type="entry name" value="DnaJ_domain_CS"/>
</dbReference>
<dbReference type="PANTHER" id="PTHR43888">
    <property type="entry name" value="DNAJ-LIKE-2, ISOFORM A-RELATED"/>
    <property type="match status" value="1"/>
</dbReference>
<dbReference type="Pfam" id="PF00684">
    <property type="entry name" value="DnaJ_CXXCXGXG"/>
    <property type="match status" value="1"/>
</dbReference>
<protein>
    <submittedName>
        <fullName evidence="8">J domain-containing protein APJ1</fullName>
    </submittedName>
</protein>
<evidence type="ECO:0000256" key="3">
    <source>
        <dbReference type="ARBA" id="ARBA00022771"/>
    </source>
</evidence>
<feature type="zinc finger region" description="CR-type" evidence="5">
    <location>
        <begin position="168"/>
        <end position="249"/>
    </location>
</feature>
<dbReference type="InterPro" id="IPR044713">
    <property type="entry name" value="DNJA1/2-like"/>
</dbReference>
<dbReference type="Gene3D" id="2.10.230.10">
    <property type="entry name" value="Heat shock protein DnaJ, cysteine-rich domain"/>
    <property type="match status" value="1"/>
</dbReference>
<dbReference type="PROSITE" id="PS51188">
    <property type="entry name" value="ZF_CR"/>
    <property type="match status" value="1"/>
</dbReference>
<dbReference type="CDD" id="cd10747">
    <property type="entry name" value="DnaJ_C"/>
    <property type="match status" value="1"/>
</dbReference>
<dbReference type="SUPFAM" id="SSF57938">
    <property type="entry name" value="DnaJ/Hsp40 cysteine-rich domain"/>
    <property type="match status" value="1"/>
</dbReference>
<organism evidence="8 9">
    <name type="scientific">Nakaseomyces bracarensis</name>
    <dbReference type="NCBI Taxonomy" id="273131"/>
    <lineage>
        <taxon>Eukaryota</taxon>
        <taxon>Fungi</taxon>
        <taxon>Dikarya</taxon>
        <taxon>Ascomycota</taxon>
        <taxon>Saccharomycotina</taxon>
        <taxon>Saccharomycetes</taxon>
        <taxon>Saccharomycetales</taxon>
        <taxon>Saccharomycetaceae</taxon>
        <taxon>Nakaseomyces</taxon>
    </lineage>
</organism>
<dbReference type="InterPro" id="IPR036869">
    <property type="entry name" value="J_dom_sf"/>
</dbReference>
<dbReference type="CDD" id="cd10719">
    <property type="entry name" value="DnaJ_zf"/>
    <property type="match status" value="1"/>
</dbReference>
<dbReference type="InterPro" id="IPR036410">
    <property type="entry name" value="HSP_DnaJ_Cys-rich_dom_sf"/>
</dbReference>
<dbReference type="Gene3D" id="1.10.287.110">
    <property type="entry name" value="DnaJ domain"/>
    <property type="match status" value="1"/>
</dbReference>
<dbReference type="Gene3D" id="2.60.260.20">
    <property type="entry name" value="Urease metallochaperone UreE, N-terminal domain"/>
    <property type="match status" value="2"/>
</dbReference>
<evidence type="ECO:0000259" key="6">
    <source>
        <dbReference type="PROSITE" id="PS50076"/>
    </source>
</evidence>
<evidence type="ECO:0000256" key="2">
    <source>
        <dbReference type="ARBA" id="ARBA00022737"/>
    </source>
</evidence>
<accession>A0ABR4NPY1</accession>
<evidence type="ECO:0000256" key="1">
    <source>
        <dbReference type="ARBA" id="ARBA00022723"/>
    </source>
</evidence>
<dbReference type="PRINTS" id="PR00625">
    <property type="entry name" value="JDOMAIN"/>
</dbReference>
<sequence length="476" mass="53333">MVKDTKLYDLLNVEVTATAADIKKAFRLAALKCHPDKNNHSEESKEKFQEISKAYEVLSDEKKRALYDTYGTADESMIASHMSSDDDDEMNATFFNHPADPLHMFGTSAGDLFAQFFNNSGSGPSFGFNQGKYDSFSNFNGFGQRTDMRAGPDIKHYLKCVLSDLYLGKKTKLGLNRMRICKQCDGKGGMKSVACRSCNGQGEIVKTRRMGPMVQTFSSTCNSCRGSGSYIRKADICSKCSGTGVYKERKIFDVEVNPGMSNEQMIVLPGEADEVLETSHGLMKVRPGDVVIVIDIIKDKKFEIVNEHDLVLRNYQVPLKTCLCGGEVYIEDHPSGKLIKLSIIPNELLKSSTFKTLEGLGMPKPAKNYGSSNSSTTEIEGYGNLYVQFQIKFPERLEDDTIASLQDVLDKDPNIVRETQNESQRLEHIINVDGTVEVEEHVLSDFVPNYREFKEYKNNDNKKRKTNDNNEDCTVS</sequence>
<dbReference type="InterPro" id="IPR008971">
    <property type="entry name" value="HSP40/DnaJ_pept-bd"/>
</dbReference>
<evidence type="ECO:0000259" key="7">
    <source>
        <dbReference type="PROSITE" id="PS51188"/>
    </source>
</evidence>
<dbReference type="InterPro" id="IPR002939">
    <property type="entry name" value="DnaJ_C"/>
</dbReference>
<gene>
    <name evidence="8" type="ORF">RNJ44_01464</name>
</gene>
<reference evidence="8 9" key="1">
    <citation type="submission" date="2024-05" db="EMBL/GenBank/DDBJ databases">
        <title>Long read based assembly of the Candida bracarensis genome reveals expanded adhesin content.</title>
        <authorList>
            <person name="Marcet-Houben M."/>
            <person name="Ksiezopolska E."/>
            <person name="Gabaldon T."/>
        </authorList>
    </citation>
    <scope>NUCLEOTIDE SEQUENCE [LARGE SCALE GENOMIC DNA]</scope>
    <source>
        <strain evidence="8 9">CBM6</strain>
    </source>
</reference>
<dbReference type="SUPFAM" id="SSF46565">
    <property type="entry name" value="Chaperone J-domain"/>
    <property type="match status" value="1"/>
</dbReference>
<keyword evidence="2" id="KW-0677">Repeat</keyword>
<proteinExistence type="predicted"/>
<dbReference type="SUPFAM" id="SSF49493">
    <property type="entry name" value="HSP40/DnaJ peptide-binding domain"/>
    <property type="match status" value="2"/>
</dbReference>
<evidence type="ECO:0000256" key="4">
    <source>
        <dbReference type="ARBA" id="ARBA00022833"/>
    </source>
</evidence>
<evidence type="ECO:0000313" key="8">
    <source>
        <dbReference type="EMBL" id="KAL3230101.1"/>
    </source>
</evidence>
<keyword evidence="4 5" id="KW-0862">Zinc</keyword>
<dbReference type="CDD" id="cd06257">
    <property type="entry name" value="DnaJ"/>
    <property type="match status" value="1"/>
</dbReference>
<dbReference type="SMART" id="SM00271">
    <property type="entry name" value="DnaJ"/>
    <property type="match status" value="1"/>
</dbReference>
<evidence type="ECO:0000313" key="9">
    <source>
        <dbReference type="Proteomes" id="UP001623330"/>
    </source>
</evidence>
<name>A0ABR4NPY1_9SACH</name>
<dbReference type="PROSITE" id="PS50076">
    <property type="entry name" value="DNAJ_2"/>
    <property type="match status" value="1"/>
</dbReference>
<keyword evidence="1 5" id="KW-0479">Metal-binding</keyword>
<keyword evidence="3 5" id="KW-0863">Zinc-finger</keyword>